<protein>
    <submittedName>
        <fullName evidence="1">Uncharacterized protein</fullName>
    </submittedName>
</protein>
<evidence type="ECO:0000313" key="1">
    <source>
        <dbReference type="EMBL" id="PSF08125.1"/>
    </source>
</evidence>
<accession>A0A2T1KDD8</accession>
<dbReference type="AlphaFoldDB" id="A0A2T1KDD8"/>
<dbReference type="RefSeq" id="WP_106762267.1">
    <property type="nucleotide sequence ID" value="NZ_PXNP01000057.1"/>
</dbReference>
<reference evidence="1 2" key="1">
    <citation type="submission" date="2018-03" db="EMBL/GenBank/DDBJ databases">
        <title>Marinobacter brunus sp. nov., a marine bacterium of Gamma-proteobacteria isolated from the surface seawater of the South China Sea.</title>
        <authorList>
            <person name="Cheng H."/>
            <person name="Wu Y.-H."/>
            <person name="Xamxidin M."/>
            <person name="Xu X.-W."/>
        </authorList>
    </citation>
    <scope>NUCLEOTIDE SEQUENCE [LARGE SCALE GENOMIC DNA]</scope>
    <source>
        <strain evidence="1 2">NH169-3</strain>
    </source>
</reference>
<dbReference type="EMBL" id="PXNP01000057">
    <property type="protein sequence ID" value="PSF08125.1"/>
    <property type="molecule type" value="Genomic_DNA"/>
</dbReference>
<dbReference type="Proteomes" id="UP000239866">
    <property type="component" value="Unassembled WGS sequence"/>
</dbReference>
<evidence type="ECO:0000313" key="2">
    <source>
        <dbReference type="Proteomes" id="UP000239866"/>
    </source>
</evidence>
<comment type="caution">
    <text evidence="1">The sequence shown here is derived from an EMBL/GenBank/DDBJ whole genome shotgun (WGS) entry which is preliminary data.</text>
</comment>
<name>A0A2T1KDD8_9GAMM</name>
<gene>
    <name evidence="1" type="ORF">C7H09_09230</name>
</gene>
<keyword evidence="2" id="KW-1185">Reference proteome</keyword>
<sequence length="111" mass="12966">MTEKEYAIHMIRWINKLGLPDIEPAKRAFFMAKSFWKEGNTENFEAIKNELWLWVDNNGGPRITSERDMVIVRMIMCVASEDVTEVRDMGFFEDLLVSLGFSYDEAYEGTE</sequence>
<organism evidence="1 2">
    <name type="scientific">Marinobacter fuscus</name>
    <dbReference type="NCBI Taxonomy" id="2109942"/>
    <lineage>
        <taxon>Bacteria</taxon>
        <taxon>Pseudomonadati</taxon>
        <taxon>Pseudomonadota</taxon>
        <taxon>Gammaproteobacteria</taxon>
        <taxon>Pseudomonadales</taxon>
        <taxon>Marinobacteraceae</taxon>
        <taxon>Marinobacter</taxon>
    </lineage>
</organism>
<proteinExistence type="predicted"/>
<dbReference type="OrthoDB" id="6402683at2"/>